<dbReference type="STRING" id="1776334.APZ16_01030"/>
<feature type="domain" description="Peptidase M50" evidence="6">
    <location>
        <begin position="117"/>
        <end position="385"/>
    </location>
</feature>
<keyword evidence="4 5" id="KW-0472">Membrane</keyword>
<feature type="transmembrane region" description="Helical" evidence="5">
    <location>
        <begin position="372"/>
        <end position="393"/>
    </location>
</feature>
<feature type="transmembrane region" description="Helical" evidence="5">
    <location>
        <begin position="140"/>
        <end position="158"/>
    </location>
</feature>
<evidence type="ECO:0000259" key="6">
    <source>
        <dbReference type="Pfam" id="PF02163"/>
    </source>
</evidence>
<dbReference type="PANTHER" id="PTHR13325:SF3">
    <property type="entry name" value="MEMBRANE-BOUND TRANSCRIPTION FACTOR SITE-2 PROTEASE"/>
    <property type="match status" value="1"/>
</dbReference>
<keyword evidence="2 5" id="KW-0812">Transmembrane</keyword>
<comment type="subcellular location">
    <subcellularLocation>
        <location evidence="1">Endomembrane system</location>
        <topology evidence="1">Multi-pass membrane protein</topology>
    </subcellularLocation>
</comment>
<feature type="transmembrane region" description="Helical" evidence="5">
    <location>
        <begin position="178"/>
        <end position="201"/>
    </location>
</feature>
<protein>
    <recommendedName>
        <fullName evidence="6">Peptidase M50 domain-containing protein</fullName>
    </recommendedName>
</protein>
<evidence type="ECO:0000256" key="5">
    <source>
        <dbReference type="SAM" id="Phobius"/>
    </source>
</evidence>
<dbReference type="Gene3D" id="2.30.42.10">
    <property type="match status" value="1"/>
</dbReference>
<evidence type="ECO:0000256" key="4">
    <source>
        <dbReference type="ARBA" id="ARBA00023136"/>
    </source>
</evidence>
<evidence type="ECO:0000313" key="8">
    <source>
        <dbReference type="Proteomes" id="UP000074294"/>
    </source>
</evidence>
<feature type="transmembrane region" description="Helical" evidence="5">
    <location>
        <begin position="297"/>
        <end position="317"/>
    </location>
</feature>
<feature type="transmembrane region" description="Helical" evidence="5">
    <location>
        <begin position="6"/>
        <end position="26"/>
    </location>
</feature>
<dbReference type="CDD" id="cd05709">
    <property type="entry name" value="S2P-M50"/>
    <property type="match status" value="1"/>
</dbReference>
<keyword evidence="3 5" id="KW-1133">Transmembrane helix</keyword>
<dbReference type="AlphaFoldDB" id="A0A147JW44"/>
<evidence type="ECO:0000256" key="1">
    <source>
        <dbReference type="ARBA" id="ARBA00004127"/>
    </source>
</evidence>
<dbReference type="InterPro" id="IPR008915">
    <property type="entry name" value="Peptidase_M50"/>
</dbReference>
<feature type="transmembrane region" description="Helical" evidence="5">
    <location>
        <begin position="63"/>
        <end position="85"/>
    </location>
</feature>
<dbReference type="PRINTS" id="PR01000">
    <property type="entry name" value="SREBPS2PTASE"/>
</dbReference>
<name>A0A147JW44_HADYE</name>
<organism evidence="7 8">
    <name type="scientific">Hadarchaeum yellowstonense</name>
    <dbReference type="NCBI Taxonomy" id="1776334"/>
    <lineage>
        <taxon>Archaea</taxon>
        <taxon>Methanobacteriati</taxon>
        <taxon>Candidatus Hadarchaeota</taxon>
        <taxon>Candidatus Hadarchaeia</taxon>
        <taxon>Candidatus Hadarchaeales</taxon>
        <taxon>Candidatus Hadarchaeaceae</taxon>
        <taxon>Candidatus Hadarchaeum</taxon>
    </lineage>
</organism>
<sequence length="394" mass="43494">MIDDILFLIALFLLFWDAVGLINRWFNLKKRGFSISPGVMMWRTKRGLSFINRVAKARRFWRVYGDFAVVAGIVLMVFVFINLVLNLTVLLTQPAAAVAGVQLVLPGLVPGLTPVAWIIAIATVLLVHEFAHGFLLRSQGLRVKSVGGMLVLAIPGAFVEPDEKQLAKAPVLKRLRMYAAGAFSNVLFALLCLAIILLLIVPKPGAYVYAVAKGYPADNHGIAPGMRIYSIDNLQINSPQDFESFMSLTRPGENVRLVTSAGEMVITLAPNPNVENRGYLGVALFSAFSRWNFLNPLFVLWAAMSELLGGNVFHPFIFEALVPWAVIDILKWIFVLNIGIGLFNLMPAVPLDGGYILRGILEKFTSEERARQITMAVSVVVLAIILANFLPYLR</sequence>
<dbReference type="GO" id="GO:0004222">
    <property type="term" value="F:metalloendopeptidase activity"/>
    <property type="evidence" value="ECO:0007669"/>
    <property type="project" value="InterPro"/>
</dbReference>
<reference evidence="7 8" key="1">
    <citation type="journal article" date="2016" name="Nat. Microbiol.">
        <title>Genomic inference of the metabolism of cosmopolitan subsurface Archaea, Hadesarchaea.</title>
        <authorList>
            <person name="Baker B.J."/>
            <person name="Saw J.H."/>
            <person name="Lind A.E."/>
            <person name="Lazar C.S."/>
            <person name="Hinrichs K.-U."/>
            <person name="Teske A.P."/>
            <person name="Ettema T.J."/>
        </authorList>
    </citation>
    <scope>NUCLEOTIDE SEQUENCE [LARGE SCALE GENOMIC DNA]</scope>
</reference>
<dbReference type="SUPFAM" id="SSF50156">
    <property type="entry name" value="PDZ domain-like"/>
    <property type="match status" value="1"/>
</dbReference>
<gene>
    <name evidence="7" type="ORF">APZ16_01030</name>
</gene>
<dbReference type="PANTHER" id="PTHR13325">
    <property type="entry name" value="PROTEASE M50 MEMBRANE-BOUND TRANSCRIPTION FACTOR SITE 2 PROTEASE"/>
    <property type="match status" value="1"/>
</dbReference>
<dbReference type="GO" id="GO:0012505">
    <property type="term" value="C:endomembrane system"/>
    <property type="evidence" value="ECO:0007669"/>
    <property type="project" value="UniProtKB-SubCell"/>
</dbReference>
<feature type="transmembrane region" description="Helical" evidence="5">
    <location>
        <begin position="105"/>
        <end position="128"/>
    </location>
</feature>
<dbReference type="InterPro" id="IPR036034">
    <property type="entry name" value="PDZ_sf"/>
</dbReference>
<dbReference type="GO" id="GO:0016020">
    <property type="term" value="C:membrane"/>
    <property type="evidence" value="ECO:0007669"/>
    <property type="project" value="InterPro"/>
</dbReference>
<evidence type="ECO:0000313" key="7">
    <source>
        <dbReference type="EMBL" id="KUO40727.1"/>
    </source>
</evidence>
<evidence type="ECO:0000256" key="2">
    <source>
        <dbReference type="ARBA" id="ARBA00022692"/>
    </source>
</evidence>
<feature type="transmembrane region" description="Helical" evidence="5">
    <location>
        <begin position="329"/>
        <end position="351"/>
    </location>
</feature>
<dbReference type="EMBL" id="LQMQ01000036">
    <property type="protein sequence ID" value="KUO40727.1"/>
    <property type="molecule type" value="Genomic_DNA"/>
</dbReference>
<dbReference type="Proteomes" id="UP000074294">
    <property type="component" value="Unassembled WGS sequence"/>
</dbReference>
<dbReference type="Pfam" id="PF02163">
    <property type="entry name" value="Peptidase_M50"/>
    <property type="match status" value="1"/>
</dbReference>
<dbReference type="GO" id="GO:0005737">
    <property type="term" value="C:cytoplasm"/>
    <property type="evidence" value="ECO:0007669"/>
    <property type="project" value="TreeGrafter"/>
</dbReference>
<evidence type="ECO:0000256" key="3">
    <source>
        <dbReference type="ARBA" id="ARBA00022989"/>
    </source>
</evidence>
<proteinExistence type="predicted"/>
<accession>A0A147JW44</accession>
<dbReference type="GO" id="GO:0031293">
    <property type="term" value="P:membrane protein intracellular domain proteolysis"/>
    <property type="evidence" value="ECO:0007669"/>
    <property type="project" value="TreeGrafter"/>
</dbReference>
<dbReference type="InterPro" id="IPR001193">
    <property type="entry name" value="MBTPS2"/>
</dbReference>
<comment type="caution">
    <text evidence="7">The sequence shown here is derived from an EMBL/GenBank/DDBJ whole genome shotgun (WGS) entry which is preliminary data.</text>
</comment>